<dbReference type="GO" id="GO:0046872">
    <property type="term" value="F:metal ion binding"/>
    <property type="evidence" value="ECO:0007669"/>
    <property type="project" value="UniProtKB-KW"/>
</dbReference>
<evidence type="ECO:0000256" key="3">
    <source>
        <dbReference type="ARBA" id="ARBA00022723"/>
    </source>
</evidence>
<organism evidence="11 12">
    <name type="scientific">candidate division WOR-1 bacterium RIFOXYB2_FULL_37_13</name>
    <dbReference type="NCBI Taxonomy" id="1802579"/>
    <lineage>
        <taxon>Bacteria</taxon>
        <taxon>Bacillati</taxon>
        <taxon>Saganbacteria</taxon>
    </lineage>
</organism>
<evidence type="ECO:0000256" key="6">
    <source>
        <dbReference type="ARBA" id="ARBA00023004"/>
    </source>
</evidence>
<sequence>MKNFSRGIRVKHNKKKTEEKNLQEAVIPSHVIIPLQQSLGCSCDPIVKIGDEVKEGQKIGNSSKFVFAPVHASISGKVTKIEWQPNVCGFDAASITIESNQLPVTSNQLPVISEKSLEKLTPEEIRQMVKEAGIVGLGGATFPTHVKLSPPKDKKIDTVIVNGCECEPFITIDHRLMLERTEDMIFGAQAVAKAVGASKIIIGVEKNKLNAIEKLKTVIGHWKTCPELLEGLDIGNWTLEISVLDTKYPQGGEKMLIKAILGREVPSGGLPMDVGVIVNNVGTCVAIAEAIKLGKPLISRAVTVTGSGIREPKNLYVRIGTTFKEVIDQCGGLTEDAAKVIMGGPMTGLPVSSLDVPVVKGTSCILVL</sequence>
<dbReference type="GO" id="GO:0009055">
    <property type="term" value="F:electron transfer activity"/>
    <property type="evidence" value="ECO:0007669"/>
    <property type="project" value="InterPro"/>
</dbReference>
<feature type="domain" description="Soluble ligand binding" evidence="9">
    <location>
        <begin position="302"/>
        <end position="349"/>
    </location>
</feature>
<dbReference type="Gene3D" id="3.10.20.600">
    <property type="match status" value="1"/>
</dbReference>
<dbReference type="PANTHER" id="PTHR43034">
    <property type="entry name" value="ION-TRANSLOCATING OXIDOREDUCTASE COMPLEX SUBUNIT C"/>
    <property type="match status" value="1"/>
</dbReference>
<dbReference type="SUPFAM" id="SSF142019">
    <property type="entry name" value="Nqo1 FMN-binding domain-like"/>
    <property type="match status" value="1"/>
</dbReference>
<protein>
    <submittedName>
        <fullName evidence="11">Electron transporter RnfC</fullName>
    </submittedName>
</protein>
<keyword evidence="4" id="KW-0677">Repeat</keyword>
<dbReference type="NCBIfam" id="NF003454">
    <property type="entry name" value="PRK05035.1"/>
    <property type="match status" value="1"/>
</dbReference>
<feature type="domain" description="NADH-ubiquinone oxidoreductase 51kDa subunit FMN-binding" evidence="8">
    <location>
        <begin position="129"/>
        <end position="288"/>
    </location>
</feature>
<dbReference type="Pfam" id="PF10531">
    <property type="entry name" value="SLBB"/>
    <property type="match status" value="1"/>
</dbReference>
<comment type="caution">
    <text evidence="11">The sequence shown here is derived from an EMBL/GenBank/DDBJ whole genome shotgun (WGS) entry which is preliminary data.</text>
</comment>
<evidence type="ECO:0000256" key="4">
    <source>
        <dbReference type="ARBA" id="ARBA00022737"/>
    </source>
</evidence>
<keyword evidence="7" id="KW-0411">Iron-sulfur</keyword>
<dbReference type="PANTHER" id="PTHR43034:SF2">
    <property type="entry name" value="ION-TRANSLOCATING OXIDOREDUCTASE COMPLEX SUBUNIT C"/>
    <property type="match status" value="1"/>
</dbReference>
<keyword evidence="6" id="KW-0408">Iron</keyword>
<dbReference type="EMBL" id="MEUB01000008">
    <property type="protein sequence ID" value="OGC24628.1"/>
    <property type="molecule type" value="Genomic_DNA"/>
</dbReference>
<feature type="domain" description="RnfC Barrel sandwich hybrid" evidence="10">
    <location>
        <begin position="3"/>
        <end position="100"/>
    </location>
</feature>
<evidence type="ECO:0000256" key="7">
    <source>
        <dbReference type="ARBA" id="ARBA00023014"/>
    </source>
</evidence>
<evidence type="ECO:0000313" key="11">
    <source>
        <dbReference type="EMBL" id="OGC24628.1"/>
    </source>
</evidence>
<evidence type="ECO:0000313" key="12">
    <source>
        <dbReference type="Proteomes" id="UP000178417"/>
    </source>
</evidence>
<accession>A0A1F4SW08</accession>
<dbReference type="AlphaFoldDB" id="A0A1F4SW08"/>
<name>A0A1F4SW08_UNCSA</name>
<dbReference type="InterPro" id="IPR026902">
    <property type="entry name" value="RnfC_N"/>
</dbReference>
<dbReference type="GO" id="GO:0051539">
    <property type="term" value="F:4 iron, 4 sulfur cluster binding"/>
    <property type="evidence" value="ECO:0007669"/>
    <property type="project" value="UniProtKB-KW"/>
</dbReference>
<feature type="non-terminal residue" evidence="11">
    <location>
        <position position="368"/>
    </location>
</feature>
<keyword evidence="2" id="KW-0004">4Fe-4S</keyword>
<dbReference type="NCBIfam" id="TIGR01945">
    <property type="entry name" value="rnfC"/>
    <property type="match status" value="1"/>
</dbReference>
<evidence type="ECO:0000256" key="1">
    <source>
        <dbReference type="ARBA" id="ARBA00022448"/>
    </source>
</evidence>
<dbReference type="Pfam" id="PF13375">
    <property type="entry name" value="RnfC_N"/>
    <property type="match status" value="1"/>
</dbReference>
<evidence type="ECO:0000256" key="5">
    <source>
        <dbReference type="ARBA" id="ARBA00022982"/>
    </source>
</evidence>
<keyword evidence="5" id="KW-0249">Electron transport</keyword>
<evidence type="ECO:0000259" key="8">
    <source>
        <dbReference type="Pfam" id="PF01512"/>
    </source>
</evidence>
<evidence type="ECO:0000259" key="10">
    <source>
        <dbReference type="Pfam" id="PF13375"/>
    </source>
</evidence>
<dbReference type="InterPro" id="IPR019554">
    <property type="entry name" value="Soluble_ligand-bd"/>
</dbReference>
<keyword evidence="3" id="KW-0479">Metal-binding</keyword>
<dbReference type="InterPro" id="IPR010208">
    <property type="entry name" value="Ion_transpt_RnfC/RsxC"/>
</dbReference>
<dbReference type="InterPro" id="IPR011538">
    <property type="entry name" value="Nuo51_FMN-bd"/>
</dbReference>
<dbReference type="Proteomes" id="UP000178417">
    <property type="component" value="Unassembled WGS sequence"/>
</dbReference>
<dbReference type="STRING" id="1802579.A2310_02310"/>
<dbReference type="SUPFAM" id="SSF142984">
    <property type="entry name" value="Nqo1 middle domain-like"/>
    <property type="match status" value="1"/>
</dbReference>
<evidence type="ECO:0000256" key="2">
    <source>
        <dbReference type="ARBA" id="ARBA00022485"/>
    </source>
</evidence>
<gene>
    <name evidence="11" type="ORF">A2310_02310</name>
</gene>
<evidence type="ECO:0000259" key="9">
    <source>
        <dbReference type="Pfam" id="PF10531"/>
    </source>
</evidence>
<reference evidence="11 12" key="1">
    <citation type="journal article" date="2016" name="Nat. Commun.">
        <title>Thousands of microbial genomes shed light on interconnected biogeochemical processes in an aquifer system.</title>
        <authorList>
            <person name="Anantharaman K."/>
            <person name="Brown C.T."/>
            <person name="Hug L.A."/>
            <person name="Sharon I."/>
            <person name="Castelle C.J."/>
            <person name="Probst A.J."/>
            <person name="Thomas B.C."/>
            <person name="Singh A."/>
            <person name="Wilkins M.J."/>
            <person name="Karaoz U."/>
            <person name="Brodie E.L."/>
            <person name="Williams K.H."/>
            <person name="Hubbard S.S."/>
            <person name="Banfield J.F."/>
        </authorList>
    </citation>
    <scope>NUCLEOTIDE SEQUENCE [LARGE SCALE GENOMIC DNA]</scope>
</reference>
<dbReference type="GO" id="GO:0016020">
    <property type="term" value="C:membrane"/>
    <property type="evidence" value="ECO:0007669"/>
    <property type="project" value="InterPro"/>
</dbReference>
<proteinExistence type="inferred from homology"/>
<dbReference type="Gene3D" id="3.40.50.11540">
    <property type="entry name" value="NADH-ubiquinone oxidoreductase 51kDa subunit"/>
    <property type="match status" value="1"/>
</dbReference>
<dbReference type="HAMAP" id="MF_00461">
    <property type="entry name" value="RsxC_RnfC"/>
    <property type="match status" value="1"/>
</dbReference>
<dbReference type="InterPro" id="IPR037225">
    <property type="entry name" value="Nuo51_FMN-bd_sf"/>
</dbReference>
<keyword evidence="1" id="KW-0813">Transport</keyword>
<dbReference type="Pfam" id="PF01512">
    <property type="entry name" value="Complex1_51K"/>
    <property type="match status" value="1"/>
</dbReference>